<dbReference type="Pfam" id="PF00482">
    <property type="entry name" value="T2SSF"/>
    <property type="match status" value="2"/>
</dbReference>
<organism evidence="10 11">
    <name type="scientific">Massilia polaris</name>
    <dbReference type="NCBI Taxonomy" id="2728846"/>
    <lineage>
        <taxon>Bacteria</taxon>
        <taxon>Pseudomonadati</taxon>
        <taxon>Pseudomonadota</taxon>
        <taxon>Betaproteobacteria</taxon>
        <taxon>Burkholderiales</taxon>
        <taxon>Oxalobacteraceae</taxon>
        <taxon>Telluria group</taxon>
        <taxon>Massilia</taxon>
    </lineage>
</organism>
<dbReference type="InterPro" id="IPR042094">
    <property type="entry name" value="T2SS_GspF_sf"/>
</dbReference>
<evidence type="ECO:0000256" key="2">
    <source>
        <dbReference type="ARBA" id="ARBA00005745"/>
    </source>
</evidence>
<name>A0A848HH10_9BURK</name>
<dbReference type="InterPro" id="IPR011850">
    <property type="entry name" value="T2SS_GspF"/>
</dbReference>
<feature type="transmembrane region" description="Helical" evidence="8">
    <location>
        <begin position="214"/>
        <end position="240"/>
    </location>
</feature>
<dbReference type="EMBL" id="JABBGG010000002">
    <property type="protein sequence ID" value="NML60262.1"/>
    <property type="molecule type" value="Genomic_DNA"/>
</dbReference>
<dbReference type="InterPro" id="IPR003004">
    <property type="entry name" value="GspF/PilC"/>
</dbReference>
<evidence type="ECO:0000256" key="4">
    <source>
        <dbReference type="ARBA" id="ARBA00022519"/>
    </source>
</evidence>
<feature type="transmembrane region" description="Helical" evidence="8">
    <location>
        <begin position="170"/>
        <end position="194"/>
    </location>
</feature>
<comment type="similarity">
    <text evidence="2">Belongs to the GSP F family.</text>
</comment>
<evidence type="ECO:0000256" key="7">
    <source>
        <dbReference type="ARBA" id="ARBA00023136"/>
    </source>
</evidence>
<evidence type="ECO:0000256" key="3">
    <source>
        <dbReference type="ARBA" id="ARBA00022475"/>
    </source>
</evidence>
<evidence type="ECO:0000256" key="8">
    <source>
        <dbReference type="SAM" id="Phobius"/>
    </source>
</evidence>
<keyword evidence="3" id="KW-1003">Cell membrane</keyword>
<keyword evidence="4" id="KW-0997">Cell inner membrane</keyword>
<keyword evidence="11" id="KW-1185">Reference proteome</keyword>
<dbReference type="GO" id="GO:0015628">
    <property type="term" value="P:protein secretion by the type II secretion system"/>
    <property type="evidence" value="ECO:0007669"/>
    <property type="project" value="InterPro"/>
</dbReference>
<dbReference type="Proteomes" id="UP000583752">
    <property type="component" value="Unassembled WGS sequence"/>
</dbReference>
<evidence type="ECO:0000313" key="11">
    <source>
        <dbReference type="Proteomes" id="UP000583752"/>
    </source>
</evidence>
<dbReference type="PANTHER" id="PTHR30012">
    <property type="entry name" value="GENERAL SECRETION PATHWAY PROTEIN"/>
    <property type="match status" value="1"/>
</dbReference>
<accession>A0A848HH10</accession>
<dbReference type="PRINTS" id="PR00812">
    <property type="entry name" value="BCTERIALGSPF"/>
</dbReference>
<sequence>MPAFRYEAVDDAGATRKGVVNADSPRSARADLRLQGLTPLNVEAITAQLDASGVAKSRGFGEKLSQVELALFTRQLASLLEAGLPLEQAFTALLEQAERPYVRDLIASIRSEVMGGAPFSDALSRHPRDFAEIYRALVASGEQIGHLARVLSRLADYIERRNALVQKVRLAFLYPAIVTVLAFAIVIFLLTYVVPQIVSVFANTKQKLPLLTVMMLGVSNFVRGYGIYVALALIGAFFMWRRALQNPDLKRRWHTWLLTAPIYGKFERSLNTARFASTLAITTGSGVPILHALDTSRDTLSNVAMKELVEQASASVREGVSLARALSAQKHFPPMLIHMIRAGEITGELPAMLDRAALSQQADVERRTLTIAGLLEPLLIVAMGIVVLLIVLAVLMPIIEINQLVQ</sequence>
<comment type="caution">
    <text evidence="10">The sequence shown here is derived from an EMBL/GenBank/DDBJ whole genome shotgun (WGS) entry which is preliminary data.</text>
</comment>
<dbReference type="AlphaFoldDB" id="A0A848HH10"/>
<dbReference type="GO" id="GO:0005886">
    <property type="term" value="C:plasma membrane"/>
    <property type="evidence" value="ECO:0007669"/>
    <property type="project" value="UniProtKB-SubCell"/>
</dbReference>
<gene>
    <name evidence="10" type="primary">gspF</name>
    <name evidence="10" type="ORF">HHL21_04005</name>
</gene>
<keyword evidence="6 8" id="KW-1133">Transmembrane helix</keyword>
<comment type="subcellular location">
    <subcellularLocation>
        <location evidence="1">Cell inner membrane</location>
        <topology evidence="1">Multi-pass membrane protein</topology>
    </subcellularLocation>
</comment>
<protein>
    <submittedName>
        <fullName evidence="10">Type II secretion system inner membrane protein GspF</fullName>
    </submittedName>
</protein>
<feature type="transmembrane region" description="Helical" evidence="8">
    <location>
        <begin position="374"/>
        <end position="399"/>
    </location>
</feature>
<feature type="domain" description="Type II secretion system protein GspF" evidence="9">
    <location>
        <begin position="275"/>
        <end position="397"/>
    </location>
</feature>
<evidence type="ECO:0000256" key="5">
    <source>
        <dbReference type="ARBA" id="ARBA00022692"/>
    </source>
</evidence>
<dbReference type="RefSeq" id="WP_169463985.1">
    <property type="nucleotide sequence ID" value="NZ_JABBGG010000002.1"/>
</dbReference>
<dbReference type="Gene3D" id="1.20.81.30">
    <property type="entry name" value="Type II secretion system (T2SS), domain F"/>
    <property type="match status" value="2"/>
</dbReference>
<dbReference type="PANTHER" id="PTHR30012:SF0">
    <property type="entry name" value="TYPE II SECRETION SYSTEM PROTEIN F-RELATED"/>
    <property type="match status" value="1"/>
</dbReference>
<evidence type="ECO:0000313" key="10">
    <source>
        <dbReference type="EMBL" id="NML60262.1"/>
    </source>
</evidence>
<keyword evidence="5 8" id="KW-0812">Transmembrane</keyword>
<dbReference type="FunFam" id="1.20.81.30:FF:000001">
    <property type="entry name" value="Type II secretion system protein F"/>
    <property type="match status" value="2"/>
</dbReference>
<evidence type="ECO:0000259" key="9">
    <source>
        <dbReference type="Pfam" id="PF00482"/>
    </source>
</evidence>
<evidence type="ECO:0000256" key="1">
    <source>
        <dbReference type="ARBA" id="ARBA00004429"/>
    </source>
</evidence>
<dbReference type="GO" id="GO:0015627">
    <property type="term" value="C:type II protein secretion system complex"/>
    <property type="evidence" value="ECO:0007669"/>
    <property type="project" value="InterPro"/>
</dbReference>
<dbReference type="InterPro" id="IPR018076">
    <property type="entry name" value="T2SS_GspF_dom"/>
</dbReference>
<reference evidence="10 11" key="1">
    <citation type="submission" date="2020-04" db="EMBL/GenBank/DDBJ databases">
        <title>Massilia sp. RP-1-19 isolated from soil.</title>
        <authorList>
            <person name="Dahal R.H."/>
        </authorList>
    </citation>
    <scope>NUCLEOTIDE SEQUENCE [LARGE SCALE GENOMIC DNA]</scope>
    <source>
        <strain evidence="10 11">RP-1-19</strain>
    </source>
</reference>
<dbReference type="NCBIfam" id="TIGR02120">
    <property type="entry name" value="GspF"/>
    <property type="match status" value="1"/>
</dbReference>
<feature type="domain" description="Type II secretion system protein GspF" evidence="9">
    <location>
        <begin position="72"/>
        <end position="195"/>
    </location>
</feature>
<proteinExistence type="inferred from homology"/>
<evidence type="ECO:0000256" key="6">
    <source>
        <dbReference type="ARBA" id="ARBA00022989"/>
    </source>
</evidence>
<keyword evidence="7 8" id="KW-0472">Membrane</keyword>